<sequence length="73" mass="7737">MLESGGELTRALGRIEGKLDMIAASQVGQSERLDGLDARLRQVEQQAARVGAISGCVVAVLTAIAAEMLKRAW</sequence>
<dbReference type="Proteomes" id="UP000711178">
    <property type="component" value="Unassembled WGS sequence"/>
</dbReference>
<feature type="transmembrane region" description="Helical" evidence="1">
    <location>
        <begin position="50"/>
        <end position="69"/>
    </location>
</feature>
<comment type="caution">
    <text evidence="2">The sequence shown here is derived from an EMBL/GenBank/DDBJ whole genome shotgun (WGS) entry which is preliminary data.</text>
</comment>
<keyword evidence="1" id="KW-1133">Transmembrane helix</keyword>
<evidence type="ECO:0000256" key="1">
    <source>
        <dbReference type="SAM" id="Phobius"/>
    </source>
</evidence>
<evidence type="ECO:0000313" key="3">
    <source>
        <dbReference type="Proteomes" id="UP000711178"/>
    </source>
</evidence>
<keyword evidence="1" id="KW-0812">Transmembrane</keyword>
<organism evidence="2 3">
    <name type="scientific">Chromobacterium subtsugae</name>
    <dbReference type="NCBI Taxonomy" id="251747"/>
    <lineage>
        <taxon>Bacteria</taxon>
        <taxon>Pseudomonadati</taxon>
        <taxon>Pseudomonadota</taxon>
        <taxon>Betaproteobacteria</taxon>
        <taxon>Neisseriales</taxon>
        <taxon>Chromobacteriaceae</taxon>
        <taxon>Chromobacterium</taxon>
    </lineage>
</organism>
<dbReference type="EMBL" id="JAHDTB010000045">
    <property type="protein sequence ID" value="MBW8290331.1"/>
    <property type="molecule type" value="Genomic_DNA"/>
</dbReference>
<protein>
    <submittedName>
        <fullName evidence="2">Uncharacterized protein</fullName>
    </submittedName>
</protein>
<keyword evidence="3" id="KW-1185">Reference proteome</keyword>
<proteinExistence type="predicted"/>
<dbReference type="GeneID" id="89685575"/>
<dbReference type="RefSeq" id="WP_080770304.1">
    <property type="nucleotide sequence ID" value="NZ_CP142381.1"/>
</dbReference>
<accession>A0ABS7FJR7</accession>
<name>A0ABS7FJR7_9NEIS</name>
<gene>
    <name evidence="2" type="ORF">KIF53_22090</name>
</gene>
<reference evidence="2 3" key="1">
    <citation type="submission" date="2021-05" db="EMBL/GenBank/DDBJ databases">
        <title>Draft Whole Genome Sequencing Of Biosensor Chromobacterium violaceum Strain CV026 Reveals A Regulatory RNA In Chromobacterium violaceum Phenotype Regulatory Network.</title>
        <authorList>
            <person name="Hong K.W."/>
            <person name="Chan K.G."/>
            <person name="Chang C.-Y."/>
        </authorList>
    </citation>
    <scope>NUCLEOTIDE SEQUENCE [LARGE SCALE GENOMIC DNA]</scope>
    <source>
        <strain evidence="2 3">ATCC 31532</strain>
    </source>
</reference>
<keyword evidence="1" id="KW-0472">Membrane</keyword>
<evidence type="ECO:0000313" key="2">
    <source>
        <dbReference type="EMBL" id="MBW8290331.1"/>
    </source>
</evidence>